<gene>
    <name evidence="1" type="ORF">LCGC14_1126590</name>
</gene>
<accession>A0A0F9Q859</accession>
<sequence length="44" mass="4803">YGDAKFITPNPNCLGGDYCRCMTIIVMKSESATEAEFERLIGGT</sequence>
<name>A0A0F9Q859_9ZZZZ</name>
<organism evidence="1">
    <name type="scientific">marine sediment metagenome</name>
    <dbReference type="NCBI Taxonomy" id="412755"/>
    <lineage>
        <taxon>unclassified sequences</taxon>
        <taxon>metagenomes</taxon>
        <taxon>ecological metagenomes</taxon>
    </lineage>
</organism>
<feature type="non-terminal residue" evidence="1">
    <location>
        <position position="1"/>
    </location>
</feature>
<proteinExistence type="predicted"/>
<comment type="caution">
    <text evidence="1">The sequence shown here is derived from an EMBL/GenBank/DDBJ whole genome shotgun (WGS) entry which is preliminary data.</text>
</comment>
<reference evidence="1" key="1">
    <citation type="journal article" date="2015" name="Nature">
        <title>Complex archaea that bridge the gap between prokaryotes and eukaryotes.</title>
        <authorList>
            <person name="Spang A."/>
            <person name="Saw J.H."/>
            <person name="Jorgensen S.L."/>
            <person name="Zaremba-Niedzwiedzka K."/>
            <person name="Martijn J."/>
            <person name="Lind A.E."/>
            <person name="van Eijk R."/>
            <person name="Schleper C."/>
            <person name="Guy L."/>
            <person name="Ettema T.J."/>
        </authorList>
    </citation>
    <scope>NUCLEOTIDE SEQUENCE</scope>
</reference>
<dbReference type="EMBL" id="LAZR01005248">
    <property type="protein sequence ID" value="KKN01543.1"/>
    <property type="molecule type" value="Genomic_DNA"/>
</dbReference>
<dbReference type="AlphaFoldDB" id="A0A0F9Q859"/>
<protein>
    <submittedName>
        <fullName evidence="1">Uncharacterized protein</fullName>
    </submittedName>
</protein>
<evidence type="ECO:0000313" key="1">
    <source>
        <dbReference type="EMBL" id="KKN01543.1"/>
    </source>
</evidence>